<name>A0A1Q9F615_SYMMI</name>
<dbReference type="EMBL" id="LSRX01000007">
    <property type="protein sequence ID" value="OLQ15106.1"/>
    <property type="molecule type" value="Genomic_DNA"/>
</dbReference>
<organism evidence="1 2">
    <name type="scientific">Symbiodinium microadriaticum</name>
    <name type="common">Dinoflagellate</name>
    <name type="synonym">Zooxanthella microadriatica</name>
    <dbReference type="NCBI Taxonomy" id="2951"/>
    <lineage>
        <taxon>Eukaryota</taxon>
        <taxon>Sar</taxon>
        <taxon>Alveolata</taxon>
        <taxon>Dinophyceae</taxon>
        <taxon>Suessiales</taxon>
        <taxon>Symbiodiniaceae</taxon>
        <taxon>Symbiodinium</taxon>
    </lineage>
</organism>
<dbReference type="Proteomes" id="UP000186817">
    <property type="component" value="Unassembled WGS sequence"/>
</dbReference>
<proteinExistence type="predicted"/>
<comment type="caution">
    <text evidence="1">The sequence shown here is derived from an EMBL/GenBank/DDBJ whole genome shotgun (WGS) entry which is preliminary data.</text>
</comment>
<evidence type="ECO:0000313" key="2">
    <source>
        <dbReference type="Proteomes" id="UP000186817"/>
    </source>
</evidence>
<keyword evidence="2" id="KW-1185">Reference proteome</keyword>
<evidence type="ECO:0000313" key="1">
    <source>
        <dbReference type="EMBL" id="OLQ15106.1"/>
    </source>
</evidence>
<dbReference type="AlphaFoldDB" id="A0A1Q9F615"/>
<gene>
    <name evidence="1" type="ORF">AK812_SmicGene699</name>
</gene>
<accession>A0A1Q9F615</accession>
<protein>
    <submittedName>
        <fullName evidence="1">Uncharacterized protein</fullName>
    </submittedName>
</protein>
<sequence length="362" mass="40906">MIVRLLVVDSLSNSICLSENALCFNMLTLIVCLFDLDDIRNIEIIQDLALDREDFALDHEDLALNHEDLTLNHEDLASNHEDLALDREDFALDHEDLALNHEDLALNHEDLALDHEDLALNHEDLALDHEDLAWNHEDLVVNHEDLALNHEDLALNHENLALNHEGPQSQLRISSSEPTALSAGLLRSEISGVACLATFRCRKPEITWLRTPFRHEGRWGLNRELLIPGRMVHYWTGHSARHTLDIGKEKRDFLGRWAYSQHGSQDYVLTSRQVVHAIQNYVCKSLIVGGYIEEEVLSDLEVYAKTCGLGAESLGGHHVLRWDGVQRPWALGGTFPAFQVAGQNRAEVTGDLDAETKEPFNK</sequence>
<reference evidence="1 2" key="1">
    <citation type="submission" date="2016-02" db="EMBL/GenBank/DDBJ databases">
        <title>Genome analysis of coral dinoflagellate symbionts highlights evolutionary adaptations to a symbiotic lifestyle.</title>
        <authorList>
            <person name="Aranda M."/>
            <person name="Li Y."/>
            <person name="Liew Y.J."/>
            <person name="Baumgarten S."/>
            <person name="Simakov O."/>
            <person name="Wilson M."/>
            <person name="Piel J."/>
            <person name="Ashoor H."/>
            <person name="Bougouffa S."/>
            <person name="Bajic V.B."/>
            <person name="Ryu T."/>
            <person name="Ravasi T."/>
            <person name="Bayer T."/>
            <person name="Micklem G."/>
            <person name="Kim H."/>
            <person name="Bhak J."/>
            <person name="Lajeunesse T.C."/>
            <person name="Voolstra C.R."/>
        </authorList>
    </citation>
    <scope>NUCLEOTIDE SEQUENCE [LARGE SCALE GENOMIC DNA]</scope>
    <source>
        <strain evidence="1 2">CCMP2467</strain>
    </source>
</reference>